<reference evidence="2 3" key="1">
    <citation type="submission" date="2016-10" db="EMBL/GenBank/DDBJ databases">
        <authorList>
            <person name="de Groot N.N."/>
        </authorList>
    </citation>
    <scope>NUCLEOTIDE SEQUENCE [LARGE SCALE GENOMIC DNA]</scope>
    <source>
        <strain evidence="2 3">DSM 43941</strain>
    </source>
</reference>
<protein>
    <recommendedName>
        <fullName evidence="4">Lipoprotein LprG</fullName>
    </recommendedName>
</protein>
<dbReference type="AlphaFoldDB" id="A0A1H2ART3"/>
<organism evidence="2 3">
    <name type="scientific">Actinoplanes derwentensis</name>
    <dbReference type="NCBI Taxonomy" id="113562"/>
    <lineage>
        <taxon>Bacteria</taxon>
        <taxon>Bacillati</taxon>
        <taxon>Actinomycetota</taxon>
        <taxon>Actinomycetes</taxon>
        <taxon>Micromonosporales</taxon>
        <taxon>Micromonosporaceae</taxon>
        <taxon>Actinoplanes</taxon>
    </lineage>
</organism>
<dbReference type="RefSeq" id="WP_092546072.1">
    <property type="nucleotide sequence ID" value="NZ_BOMJ01000015.1"/>
</dbReference>
<evidence type="ECO:0000313" key="3">
    <source>
        <dbReference type="Proteomes" id="UP000198688"/>
    </source>
</evidence>
<name>A0A1H2ART3_9ACTN</name>
<feature type="signal peptide" evidence="1">
    <location>
        <begin position="1"/>
        <end position="26"/>
    </location>
</feature>
<feature type="chain" id="PRO_5039448679" description="Lipoprotein LprG" evidence="1">
    <location>
        <begin position="27"/>
        <end position="244"/>
    </location>
</feature>
<dbReference type="Proteomes" id="UP000198688">
    <property type="component" value="Chromosome I"/>
</dbReference>
<accession>A0A1H2ART3</accession>
<dbReference type="PROSITE" id="PS51257">
    <property type="entry name" value="PROKAR_LIPOPROTEIN"/>
    <property type="match status" value="1"/>
</dbReference>
<evidence type="ECO:0008006" key="4">
    <source>
        <dbReference type="Google" id="ProtNLM"/>
    </source>
</evidence>
<sequence>MRKFAFRVGFAAVAATAMLLSGCGSSDSDGTGNTATVDTAADNGVAALGADEILTKAKDALKKAGSYRMKGSATESGTTMNLDFRISGTDLQGTLSLGESADIELLSVGGQQYMKPSEGFWTMLGMGAQAKTMTEKLAGKWVLVPTTDESLTGIFGAANVDEVLKPTGTLAKGEATEIAGTPVITLTDSGDAENQMFVATKGEPYPVKLGTATGDGVAFSDFGASFTDIKAPAEGEYIKKEDLS</sequence>
<keyword evidence="3" id="KW-1185">Reference proteome</keyword>
<dbReference type="Gene3D" id="2.50.20.20">
    <property type="match status" value="1"/>
</dbReference>
<proteinExistence type="predicted"/>
<gene>
    <name evidence="2" type="ORF">SAMN04489716_4055</name>
</gene>
<evidence type="ECO:0000256" key="1">
    <source>
        <dbReference type="SAM" id="SignalP"/>
    </source>
</evidence>
<dbReference type="STRING" id="113562.SAMN04489716_4055"/>
<dbReference type="EMBL" id="LT629758">
    <property type="protein sequence ID" value="SDT48755.1"/>
    <property type="molecule type" value="Genomic_DNA"/>
</dbReference>
<keyword evidence="1" id="KW-0732">Signal</keyword>
<evidence type="ECO:0000313" key="2">
    <source>
        <dbReference type="EMBL" id="SDT48755.1"/>
    </source>
</evidence>
<dbReference type="OrthoDB" id="4350224at2"/>